<dbReference type="Proteomes" id="UP000319383">
    <property type="component" value="Chromosome"/>
</dbReference>
<dbReference type="RefSeq" id="WP_145374972.1">
    <property type="nucleotide sequence ID" value="NZ_CAXBED010000308.1"/>
</dbReference>
<evidence type="ECO:0008006" key="3">
    <source>
        <dbReference type="Google" id="ProtNLM"/>
    </source>
</evidence>
<organism evidence="1 2">
    <name type="scientific">Symmachiella dynata</name>
    <dbReference type="NCBI Taxonomy" id="2527995"/>
    <lineage>
        <taxon>Bacteria</taxon>
        <taxon>Pseudomonadati</taxon>
        <taxon>Planctomycetota</taxon>
        <taxon>Planctomycetia</taxon>
        <taxon>Planctomycetales</taxon>
        <taxon>Planctomycetaceae</taxon>
        <taxon>Symmachiella</taxon>
    </lineage>
</organism>
<accession>A0A517ZKJ9</accession>
<proteinExistence type="predicted"/>
<dbReference type="KEGG" id="sdyn:Mal52_14580"/>
<reference evidence="1 2" key="1">
    <citation type="submission" date="2019-02" db="EMBL/GenBank/DDBJ databases">
        <title>Deep-cultivation of Planctomycetes and their phenomic and genomic characterization uncovers novel biology.</title>
        <authorList>
            <person name="Wiegand S."/>
            <person name="Jogler M."/>
            <person name="Boedeker C."/>
            <person name="Pinto D."/>
            <person name="Vollmers J."/>
            <person name="Rivas-Marin E."/>
            <person name="Kohn T."/>
            <person name="Peeters S.H."/>
            <person name="Heuer A."/>
            <person name="Rast P."/>
            <person name="Oberbeckmann S."/>
            <person name="Bunk B."/>
            <person name="Jeske O."/>
            <person name="Meyerdierks A."/>
            <person name="Storesund J.E."/>
            <person name="Kallscheuer N."/>
            <person name="Luecker S."/>
            <person name="Lage O.M."/>
            <person name="Pohl T."/>
            <person name="Merkel B.J."/>
            <person name="Hornburger P."/>
            <person name="Mueller R.-W."/>
            <person name="Bruemmer F."/>
            <person name="Labrenz M."/>
            <person name="Spormann A.M."/>
            <person name="Op den Camp H."/>
            <person name="Overmann J."/>
            <person name="Amann R."/>
            <person name="Jetten M.S.M."/>
            <person name="Mascher T."/>
            <person name="Medema M.H."/>
            <person name="Devos D.P."/>
            <person name="Kaster A.-K."/>
            <person name="Ovreas L."/>
            <person name="Rohde M."/>
            <person name="Galperin M.Y."/>
            <person name="Jogler C."/>
        </authorList>
    </citation>
    <scope>NUCLEOTIDE SEQUENCE [LARGE SCALE GENOMIC DNA]</scope>
    <source>
        <strain evidence="1 2">Mal52</strain>
    </source>
</reference>
<dbReference type="AlphaFoldDB" id="A0A517ZKJ9"/>
<dbReference type="OrthoDB" id="286727at2"/>
<name>A0A517ZKJ9_9PLAN</name>
<protein>
    <recommendedName>
        <fullName evidence="3">Nickel uptake substrate-specific transmembrane region</fullName>
    </recommendedName>
</protein>
<evidence type="ECO:0000313" key="1">
    <source>
        <dbReference type="EMBL" id="QDU42987.1"/>
    </source>
</evidence>
<evidence type="ECO:0000313" key="2">
    <source>
        <dbReference type="Proteomes" id="UP000319383"/>
    </source>
</evidence>
<dbReference type="EMBL" id="CP036276">
    <property type="protein sequence ID" value="QDU42987.1"/>
    <property type="molecule type" value="Genomic_DNA"/>
</dbReference>
<dbReference type="PROSITE" id="PS51257">
    <property type="entry name" value="PROKAR_LIPOPROTEIN"/>
    <property type="match status" value="1"/>
</dbReference>
<keyword evidence="2" id="KW-1185">Reference proteome</keyword>
<sequence precursor="true">MKALLKAFKPSAMALVVAIWATSGCGGNGDRPEIGTVEGTITLDGKPFQEVVVVFIPDKGRPSTGVTDEEGRYELKYLEDAEGAKIGHHKVGLAAQEDVQPSAPIPRKYGYGPNTELEAEVLAGDNVLDFKLTSN</sequence>
<gene>
    <name evidence="1" type="ORF">Mal52_14580</name>
</gene>